<proteinExistence type="predicted"/>
<accession>A0ABV7C5W9</accession>
<protein>
    <submittedName>
        <fullName evidence="1">Uncharacterized protein</fullName>
    </submittedName>
</protein>
<keyword evidence="2" id="KW-1185">Reference proteome</keyword>
<dbReference type="EMBL" id="JBHRSE010000022">
    <property type="protein sequence ID" value="MFC3022794.1"/>
    <property type="molecule type" value="Genomic_DNA"/>
</dbReference>
<sequence length="539" mass="62327">MNIIDNPFNLLKASIRDNKSTLVDLAEDYSLINNDDLGSKYFNELTSPRRRLRIEVSWLLGVTDTIIKDLVNNIFDINFILKSTNLNPLSKANLLASSIEKQSSIDKKIAIELLHELSQTSEIIYADETQVLINQERKRSNFLMVESLEDIEQELEVRKKYYKDSLIGLLDTLSSNDIVEVVTEATLLETNNGKKHCSNLIKEIVGYYELKAQHFLKEEEKNIDTILSIIDDSLKSSTPQGSISVYVEELVRVLRNWDLVAQPIQILYMSQGLKHEMSNNLAYKVRNLSLKLFNEYDYVKLTQRLTHVLQEIFEEDFEFKERSEKDLSDIDDILHDRELAEESSKKFSEEITYQVDIGFAFKNRFYINPEIIEWKGTVIKIADIQYIRWGAISRSSSTEYHISFGNKRNMEEITIRKQSTFSDIVDRLWKTAGVNLLFSFMAALRNDENISIGGVVINDYGIQLEKSNLFSKNEQEFLGWNDIEIYSNNGNFIINKIGDRKMNCTLSYLSVNNVHILESMIRMKFKKPGARLSDALMSD</sequence>
<evidence type="ECO:0000313" key="1">
    <source>
        <dbReference type="EMBL" id="MFC3022794.1"/>
    </source>
</evidence>
<dbReference type="RefSeq" id="WP_241967723.1">
    <property type="nucleotide sequence ID" value="NZ_AP024911.1"/>
</dbReference>
<dbReference type="Proteomes" id="UP001595384">
    <property type="component" value="Unassembled WGS sequence"/>
</dbReference>
<reference evidence="2" key="1">
    <citation type="journal article" date="2019" name="Int. J. Syst. Evol. Microbiol.">
        <title>The Global Catalogue of Microorganisms (GCM) 10K type strain sequencing project: providing services to taxonomists for standard genome sequencing and annotation.</title>
        <authorList>
            <consortium name="The Broad Institute Genomics Platform"/>
            <consortium name="The Broad Institute Genome Sequencing Center for Infectious Disease"/>
            <person name="Wu L."/>
            <person name="Ma J."/>
        </authorList>
    </citation>
    <scope>NUCLEOTIDE SEQUENCE [LARGE SCALE GENOMIC DNA]</scope>
    <source>
        <strain evidence="2">KCTC 62784</strain>
    </source>
</reference>
<name>A0ABV7C5W9_9VIBR</name>
<comment type="caution">
    <text evidence="1">The sequence shown here is derived from an EMBL/GenBank/DDBJ whole genome shotgun (WGS) entry which is preliminary data.</text>
</comment>
<evidence type="ECO:0000313" key="2">
    <source>
        <dbReference type="Proteomes" id="UP001595384"/>
    </source>
</evidence>
<organism evidence="1 2">
    <name type="scientific">Vibrio zhugei</name>
    <dbReference type="NCBI Taxonomy" id="2479546"/>
    <lineage>
        <taxon>Bacteria</taxon>
        <taxon>Pseudomonadati</taxon>
        <taxon>Pseudomonadota</taxon>
        <taxon>Gammaproteobacteria</taxon>
        <taxon>Vibrionales</taxon>
        <taxon>Vibrionaceae</taxon>
        <taxon>Vibrio</taxon>
    </lineage>
</organism>
<gene>
    <name evidence="1" type="ORF">ACFODT_02975</name>
</gene>